<dbReference type="InterPro" id="IPR027417">
    <property type="entry name" value="P-loop_NTPase"/>
</dbReference>
<reference evidence="3" key="1">
    <citation type="submission" date="2020-09" db="EMBL/GenBank/DDBJ databases">
        <authorList>
            <person name="Kim M.K."/>
        </authorList>
    </citation>
    <scope>NUCLEOTIDE SEQUENCE</scope>
    <source>
        <strain evidence="3">BT704</strain>
    </source>
</reference>
<dbReference type="PANTHER" id="PTHR43581">
    <property type="entry name" value="ATP/GTP PHOSPHATASE"/>
    <property type="match status" value="1"/>
</dbReference>
<dbReference type="RefSeq" id="WP_191039397.1">
    <property type="nucleotide sequence ID" value="NZ_JACXAA010000004.1"/>
</dbReference>
<keyword evidence="4" id="KW-1185">Reference proteome</keyword>
<feature type="domain" description="ATPase AAA-type core" evidence="1">
    <location>
        <begin position="150"/>
        <end position="232"/>
    </location>
</feature>
<dbReference type="Pfam" id="PF20469">
    <property type="entry name" value="OLD-like_TOPRIM"/>
    <property type="match status" value="1"/>
</dbReference>
<comment type="caution">
    <text evidence="3">The sequence shown here is derived from an EMBL/GenBank/DDBJ whole genome shotgun (WGS) entry which is preliminary data.</text>
</comment>
<evidence type="ECO:0000313" key="3">
    <source>
        <dbReference type="EMBL" id="MBD2753749.1"/>
    </source>
</evidence>
<dbReference type="Pfam" id="PF13304">
    <property type="entry name" value="AAA_21"/>
    <property type="match status" value="1"/>
</dbReference>
<accession>A0A927B1P3</accession>
<dbReference type="SUPFAM" id="SSF52540">
    <property type="entry name" value="P-loop containing nucleoside triphosphate hydrolases"/>
    <property type="match status" value="1"/>
</dbReference>
<sequence length="614" mass="68462">MPFPIKIPFDKVPDLFNGNPVDLTIHSGLTIFVGPNGSGKTQFLKFLRANSHVIPSICAARYISAGRLGFYEQYRSNAHGGRSYTNPEDAYMGDSGTKQYRLSSESAIGDFFTLSDRVDILIKVAERLRKIFHRDIILEWDSGRLKVNFKRTNEVGSVYTSAKEASGLLHLVSILTAIYNDEISILFIDEPEISLHPQLQAFLRMEMERVAGDPKIPGKKAIIISTHSPEFITIRRPEDICNFVFFSTIDTSPKQLAFDAKELKYNKIRSLLMRMGHIHKAAFFAQRPLMVEGPSDEIICSFLEGKCDLYLNAAGSQILPVIGKDQMPIVTKLFQAIGKTPVILTDLDSIADGTSLINALSINDKAEQKAQDFGHKSVHEMTKLVYGDFTKIVDNHWTELEIHLTSETITDSTQKKRVLLKYLLNSGIKQLNSLPFKSDLITARKRFDGLLGILEEAGCFLLRKGTIEDYYFAQPNVTTSDKITSAASETESMDQLPMEQINSQYADVIKALKYASLSPDINEAEAVSEILLSFAAPAISKLTSPSATLEITNMAMRLLGDKASLFKFEVEQLEGNNTLLVDKNSTILNVQGFPVKFTQQSNPNEVVKNNIKPL</sequence>
<organism evidence="3 4">
    <name type="scientific">Spirosoma validum</name>
    <dbReference type="NCBI Taxonomy" id="2771355"/>
    <lineage>
        <taxon>Bacteria</taxon>
        <taxon>Pseudomonadati</taxon>
        <taxon>Bacteroidota</taxon>
        <taxon>Cytophagia</taxon>
        <taxon>Cytophagales</taxon>
        <taxon>Cytophagaceae</taxon>
        <taxon>Spirosoma</taxon>
    </lineage>
</organism>
<protein>
    <submittedName>
        <fullName evidence="3">AAA family ATPase</fullName>
    </submittedName>
</protein>
<evidence type="ECO:0000313" key="4">
    <source>
        <dbReference type="Proteomes" id="UP000653797"/>
    </source>
</evidence>
<proteinExistence type="predicted"/>
<evidence type="ECO:0000259" key="2">
    <source>
        <dbReference type="Pfam" id="PF20469"/>
    </source>
</evidence>
<dbReference type="Proteomes" id="UP000653797">
    <property type="component" value="Unassembled WGS sequence"/>
</dbReference>
<dbReference type="EMBL" id="JACXAA010000004">
    <property type="protein sequence ID" value="MBD2753749.1"/>
    <property type="molecule type" value="Genomic_DNA"/>
</dbReference>
<dbReference type="PANTHER" id="PTHR43581:SF2">
    <property type="entry name" value="EXCINUCLEASE ATPASE SUBUNIT"/>
    <property type="match status" value="1"/>
</dbReference>
<dbReference type="AlphaFoldDB" id="A0A927B1P3"/>
<dbReference type="InterPro" id="IPR034139">
    <property type="entry name" value="TOPRIM_OLD"/>
</dbReference>
<dbReference type="GO" id="GO:0005524">
    <property type="term" value="F:ATP binding"/>
    <property type="evidence" value="ECO:0007669"/>
    <property type="project" value="InterPro"/>
</dbReference>
<dbReference type="InterPro" id="IPR003959">
    <property type="entry name" value="ATPase_AAA_core"/>
</dbReference>
<feature type="domain" description="OLD protein-like TOPRIM" evidence="2">
    <location>
        <begin position="283"/>
        <end position="348"/>
    </location>
</feature>
<dbReference type="InterPro" id="IPR051396">
    <property type="entry name" value="Bact_Antivir_Def_Nuclease"/>
</dbReference>
<name>A0A927B1P3_9BACT</name>
<dbReference type="Gene3D" id="3.40.50.300">
    <property type="entry name" value="P-loop containing nucleotide triphosphate hydrolases"/>
    <property type="match status" value="1"/>
</dbReference>
<gene>
    <name evidence="3" type="ORF">IC230_12665</name>
</gene>
<dbReference type="CDD" id="cd01026">
    <property type="entry name" value="TOPRIM_OLD"/>
    <property type="match status" value="1"/>
</dbReference>
<evidence type="ECO:0000259" key="1">
    <source>
        <dbReference type="Pfam" id="PF13304"/>
    </source>
</evidence>
<dbReference type="GO" id="GO:0016887">
    <property type="term" value="F:ATP hydrolysis activity"/>
    <property type="evidence" value="ECO:0007669"/>
    <property type="project" value="InterPro"/>
</dbReference>